<accession>A0A0A1T1S9</accession>
<dbReference type="Proteomes" id="UP000039046">
    <property type="component" value="Unassembled WGS sequence"/>
</dbReference>
<proteinExistence type="predicted"/>
<dbReference type="HOGENOM" id="CLU_1714598_0_0_1"/>
<sequence>MPLSFSSLFFLFYFSLLLIVSILPSFSSYIDTSKSFVLQMDSSQTLDKDDVPDRWDDDFDNLFQVKLFTSLANDSEVSPSAAVASFLEHTAEETLYYKGGHENWAYAAFHCLFEVARRTSEVEKLDKLVQFVIQLQKIKLDDPETGERLEIAG</sequence>
<evidence type="ECO:0000313" key="1">
    <source>
        <dbReference type="EMBL" id="CEJ80065.1"/>
    </source>
</evidence>
<protein>
    <submittedName>
        <fullName evidence="1">Uncharacterized protein</fullName>
    </submittedName>
</protein>
<gene>
    <name evidence="1" type="ORF">VHEMI00270</name>
</gene>
<dbReference type="EMBL" id="CDHN01000001">
    <property type="protein sequence ID" value="CEJ80065.1"/>
    <property type="molecule type" value="Genomic_DNA"/>
</dbReference>
<reference evidence="1 2" key="1">
    <citation type="journal article" date="2015" name="Genome Announc.">
        <title>Draft Genome Sequence and Gene Annotation of the Entomopathogenic Fungus Verticillium hemipterigenum.</title>
        <authorList>
            <person name="Horn F."/>
            <person name="Habel A."/>
            <person name="Scharf D.H."/>
            <person name="Dworschak J."/>
            <person name="Brakhage A.A."/>
            <person name="Guthke R."/>
            <person name="Hertweck C."/>
            <person name="Linde J."/>
        </authorList>
    </citation>
    <scope>NUCLEOTIDE SEQUENCE [LARGE SCALE GENOMIC DNA]</scope>
</reference>
<dbReference type="AlphaFoldDB" id="A0A0A1T1S9"/>
<organism evidence="1 2">
    <name type="scientific">[Torrubiella] hemipterigena</name>
    <dbReference type="NCBI Taxonomy" id="1531966"/>
    <lineage>
        <taxon>Eukaryota</taxon>
        <taxon>Fungi</taxon>
        <taxon>Dikarya</taxon>
        <taxon>Ascomycota</taxon>
        <taxon>Pezizomycotina</taxon>
        <taxon>Sordariomycetes</taxon>
        <taxon>Hypocreomycetidae</taxon>
        <taxon>Hypocreales</taxon>
        <taxon>Clavicipitaceae</taxon>
        <taxon>Clavicipitaceae incertae sedis</taxon>
        <taxon>'Torrubiella' clade</taxon>
    </lineage>
</organism>
<name>A0A0A1T1S9_9HYPO</name>
<evidence type="ECO:0000313" key="2">
    <source>
        <dbReference type="Proteomes" id="UP000039046"/>
    </source>
</evidence>
<dbReference type="OrthoDB" id="3350591at2759"/>
<keyword evidence="2" id="KW-1185">Reference proteome</keyword>